<dbReference type="EMBL" id="POSP01000001">
    <property type="protein sequence ID" value="PND40259.1"/>
    <property type="molecule type" value="Genomic_DNA"/>
</dbReference>
<evidence type="ECO:0000259" key="2">
    <source>
        <dbReference type="Pfam" id="PF13575"/>
    </source>
</evidence>
<dbReference type="NCBIfam" id="TIGR03897">
    <property type="entry name" value="lanti_2_LanM"/>
    <property type="match status" value="1"/>
</dbReference>
<dbReference type="InterPro" id="IPR012341">
    <property type="entry name" value="6hp_glycosidase-like_sf"/>
</dbReference>
<evidence type="ECO:0000313" key="4">
    <source>
        <dbReference type="Proteomes" id="UP000235916"/>
    </source>
</evidence>
<dbReference type="InterPro" id="IPR025410">
    <property type="entry name" value="Lant_dehyd"/>
</dbReference>
<accession>A0A2N8L3I2</accession>
<dbReference type="GO" id="GO:0005975">
    <property type="term" value="P:carbohydrate metabolic process"/>
    <property type="evidence" value="ECO:0007669"/>
    <property type="project" value="InterPro"/>
</dbReference>
<dbReference type="GO" id="GO:0031179">
    <property type="term" value="P:peptide modification"/>
    <property type="evidence" value="ECO:0007669"/>
    <property type="project" value="InterPro"/>
</dbReference>
<keyword evidence="4" id="KW-1185">Reference proteome</keyword>
<dbReference type="Proteomes" id="UP000235916">
    <property type="component" value="Unassembled WGS sequence"/>
</dbReference>
<dbReference type="AlphaFoldDB" id="A0A2N8L3I2"/>
<proteinExistence type="predicted"/>
<reference evidence="3 4" key="1">
    <citation type="submission" date="2018-01" db="EMBL/GenBank/DDBJ databases">
        <title>Draft genome sequence of Paucibacter aquatile CR182 isolated from freshwater of the Nakdong River.</title>
        <authorList>
            <person name="Choi A."/>
            <person name="Chung E.J."/>
        </authorList>
    </citation>
    <scope>NUCLEOTIDE SEQUENCE [LARGE SCALE GENOMIC DNA]</scope>
    <source>
        <strain evidence="3 4">CR182</strain>
    </source>
</reference>
<comment type="caution">
    <text evidence="3">The sequence shown here is derived from an EMBL/GenBank/DDBJ whole genome shotgun (WGS) entry which is preliminary data.</text>
</comment>
<sequence length="995" mass="106619">MASVPADAGEFDTVLACLIPSALDGLASQLREITGFQPAEAQVLLAATRELLLAQLHSKLSRLLVLELNAARVTGQLRAEDSESRWQEFLQYAATPEFWVGLWGCEQSPASCPYPDLRQRVQGLIEARCASAARFARRFARDRAGLSELLGQDCGALQALEFGAGDSHSGGETVALLRCQGGRLVYKPRSVAVDQALADFIAELQADLQARAEAPSSMRVPRVLRGADDDCGWSEFIPHRHAQGRAELLAFYRGIGHWLALMRLLSGSDLHAENLIAHGPNPVVVDCETLFTPKPTPIPSGLGAAADRAARLVGGTVLNVGLLPGRGMGLGWRGVDNSALGALPGQQPLLPQPDILQSGSDQAHIGHRLMEAPLAQNHPSAEPDLAEYWPQVLQGFEGLSRLLQALDQDGLLAPRLRRFEPCRIRVVPRATEVYAELARMLWHPVSLHRPAPAIERATDLLARAAAHLAMAPNDPDVIAAEVEDLCQGDVPCFSALAGQGRLQGPGGTHWLPAGNWVEEALQDWRAADFDLERHCIRAALVSAFINEGWMPAECSLTPQQLDLHGLDTRRRQQAAAIMRQLVATAILAPGERGHTEDPGPTVAWIAPVLSPTGWAVQPLDPDLYGGLSGIALLVAAYLAEQAAGRADPVPGLAALLPALVHSLHRAEDQRHAERFRQRGKTRPPAAGAYLGLGSQIWAWLMLAELAPRLLEPGGLRPQECLERACALAELLPEACAADDIHDVLSGKAGAIPPLLLLARRSGQARYLQMAVEIGDQLCAQARLEQRGGQTLACWTHSQWPEGMGGFAHGASGMAWALQQLARASGEARFAETAAAAQSFEDQLWSEEDGNWLDLRGLEGAKTAAAWCHGAVGIGLATLDLDPQAQQPQQAERVRRAAAASWRLGLGWNHCACHGDLGVWELMSRALDLGLAPAGLSHEQLLATLLGSLETHGPICGIARDVFVPGLMPGLGGVAYQLLRAHPDSRLPSILIPATA</sequence>
<dbReference type="SMART" id="SM01260">
    <property type="entry name" value="LANC_like"/>
    <property type="match status" value="1"/>
</dbReference>
<keyword evidence="1" id="KW-0862">Zinc</keyword>
<evidence type="ECO:0000256" key="1">
    <source>
        <dbReference type="PIRSR" id="PIRSR607822-1"/>
    </source>
</evidence>
<protein>
    <submittedName>
        <fullName evidence="3">Type 2 lantipeptide synthetase LanM</fullName>
    </submittedName>
</protein>
<dbReference type="GO" id="GO:0046872">
    <property type="term" value="F:metal ion binding"/>
    <property type="evidence" value="ECO:0007669"/>
    <property type="project" value="UniProtKB-KW"/>
</dbReference>
<dbReference type="Gene3D" id="1.50.10.10">
    <property type="match status" value="1"/>
</dbReference>
<gene>
    <name evidence="3" type="ORF">C1O66_02435</name>
</gene>
<dbReference type="RefSeq" id="WP_102766393.1">
    <property type="nucleotide sequence ID" value="NZ_POSP01000001.1"/>
</dbReference>
<feature type="binding site" evidence="1">
    <location>
        <position position="867"/>
    </location>
    <ligand>
        <name>Zn(2+)</name>
        <dbReference type="ChEBI" id="CHEBI:29105"/>
    </ligand>
</feature>
<dbReference type="PRINTS" id="PR01950">
    <property type="entry name" value="LANCSUPER"/>
</dbReference>
<organism evidence="3 4">
    <name type="scientific">Kinneretia aquatilis</name>
    <dbReference type="NCBI Taxonomy" id="2070761"/>
    <lineage>
        <taxon>Bacteria</taxon>
        <taxon>Pseudomonadati</taxon>
        <taxon>Pseudomonadota</taxon>
        <taxon>Betaproteobacteria</taxon>
        <taxon>Burkholderiales</taxon>
        <taxon>Sphaerotilaceae</taxon>
        <taxon>Roseateles</taxon>
    </lineage>
</organism>
<dbReference type="InterPro" id="IPR017146">
    <property type="entry name" value="Lanti_2_LanM"/>
</dbReference>
<evidence type="ECO:0000313" key="3">
    <source>
        <dbReference type="EMBL" id="PND40259.1"/>
    </source>
</evidence>
<name>A0A2N8L3I2_9BURK</name>
<keyword evidence="1" id="KW-0479">Metal-binding</keyword>
<feature type="domain" description="Lantibiotic biosynthesis protein dehydration" evidence="2">
    <location>
        <begin position="114"/>
        <end position="494"/>
    </location>
</feature>
<feature type="binding site" evidence="1">
    <location>
        <position position="913"/>
    </location>
    <ligand>
        <name>Zn(2+)</name>
        <dbReference type="ChEBI" id="CHEBI:29105"/>
    </ligand>
</feature>
<dbReference type="CDD" id="cd04792">
    <property type="entry name" value="LanM-like"/>
    <property type="match status" value="1"/>
</dbReference>
<dbReference type="OrthoDB" id="258246at2"/>
<dbReference type="InterPro" id="IPR007822">
    <property type="entry name" value="LANC-like"/>
</dbReference>
<dbReference type="SUPFAM" id="SSF158745">
    <property type="entry name" value="LanC-like"/>
    <property type="match status" value="1"/>
</dbReference>
<feature type="binding site" evidence="1">
    <location>
        <position position="912"/>
    </location>
    <ligand>
        <name>Zn(2+)</name>
        <dbReference type="ChEBI" id="CHEBI:29105"/>
    </ligand>
</feature>
<dbReference type="PIRSF" id="PIRSF037228">
    <property type="entry name" value="Lant_mod_RumM"/>
    <property type="match status" value="1"/>
</dbReference>
<dbReference type="Pfam" id="PF13575">
    <property type="entry name" value="DUF4135"/>
    <property type="match status" value="1"/>
</dbReference>
<dbReference type="Pfam" id="PF05147">
    <property type="entry name" value="LANC_like"/>
    <property type="match status" value="1"/>
</dbReference>